<feature type="compositionally biased region" description="Low complexity" evidence="1">
    <location>
        <begin position="397"/>
        <end position="407"/>
    </location>
</feature>
<evidence type="ECO:0000313" key="3">
    <source>
        <dbReference type="Proteomes" id="UP001151760"/>
    </source>
</evidence>
<gene>
    <name evidence="2" type="ORF">Tco_0625733</name>
</gene>
<name>A0ABQ4WHN4_9ASTR</name>
<accession>A0ABQ4WHN4</accession>
<keyword evidence="3" id="KW-1185">Reference proteome</keyword>
<reference evidence="2" key="1">
    <citation type="journal article" date="2022" name="Int. J. Mol. Sci.">
        <title>Draft Genome of Tanacetum Coccineum: Genomic Comparison of Closely Related Tanacetum-Family Plants.</title>
        <authorList>
            <person name="Yamashiro T."/>
            <person name="Shiraishi A."/>
            <person name="Nakayama K."/>
            <person name="Satake H."/>
        </authorList>
    </citation>
    <scope>NUCLEOTIDE SEQUENCE</scope>
</reference>
<comment type="caution">
    <text evidence="2">The sequence shown here is derived from an EMBL/GenBank/DDBJ whole genome shotgun (WGS) entry which is preliminary data.</text>
</comment>
<evidence type="ECO:0000256" key="1">
    <source>
        <dbReference type="SAM" id="MobiDB-lite"/>
    </source>
</evidence>
<organism evidence="2 3">
    <name type="scientific">Tanacetum coccineum</name>
    <dbReference type="NCBI Taxonomy" id="301880"/>
    <lineage>
        <taxon>Eukaryota</taxon>
        <taxon>Viridiplantae</taxon>
        <taxon>Streptophyta</taxon>
        <taxon>Embryophyta</taxon>
        <taxon>Tracheophyta</taxon>
        <taxon>Spermatophyta</taxon>
        <taxon>Magnoliopsida</taxon>
        <taxon>eudicotyledons</taxon>
        <taxon>Gunneridae</taxon>
        <taxon>Pentapetalae</taxon>
        <taxon>asterids</taxon>
        <taxon>campanulids</taxon>
        <taxon>Asterales</taxon>
        <taxon>Asteraceae</taxon>
        <taxon>Asteroideae</taxon>
        <taxon>Anthemideae</taxon>
        <taxon>Anthemidinae</taxon>
        <taxon>Tanacetum</taxon>
    </lineage>
</organism>
<proteinExistence type="predicted"/>
<feature type="compositionally biased region" description="Pro residues" evidence="1">
    <location>
        <begin position="435"/>
        <end position="446"/>
    </location>
</feature>
<feature type="region of interest" description="Disordered" evidence="1">
    <location>
        <begin position="391"/>
        <end position="446"/>
    </location>
</feature>
<sequence length="446" mass="49315">MVTNTTNVKNDQGVGSTSGIKACALRNFDLEVMELKNTQNNALAKLSMLKLGDLMLMALPNEHQLTFDQYVDAQSMFAAIKARFGGNEATKKTQKALFETQYENSVHQARTRTLDSIFETGFPKALSLPSEWDTHVVVWMNKPDFDTMGLDDLYNNFKIVEQKVKKSVGTNNDDKNLAFLTTSGASSTNNINIANPEVSTGTTKGINLVNENLEQLHDDELKKIDLKWNHGTTNMMNVSTAIKWDILPENAEHQGVKHNMVAFLEKSTGSLGSDEATTDDNGEVQITATIDGHSMTITEASLRRHLKLDDHDGITSIPNSKIFEQLALMGYHTDTYKFIQICLDMQRKQLQQHSRTYPVPSLSIKVFNNMNKPTKGYSGQEVALFPTMLDASEPATSPSRIKSSPSYSPEPLPLPEPSFKHSPAHTTAAVTQPSPTQPSPTQPSPT</sequence>
<reference evidence="2" key="2">
    <citation type="submission" date="2022-01" db="EMBL/GenBank/DDBJ databases">
        <authorList>
            <person name="Yamashiro T."/>
            <person name="Shiraishi A."/>
            <person name="Satake H."/>
            <person name="Nakayama K."/>
        </authorList>
    </citation>
    <scope>NUCLEOTIDE SEQUENCE</scope>
</reference>
<dbReference type="Proteomes" id="UP001151760">
    <property type="component" value="Unassembled WGS sequence"/>
</dbReference>
<dbReference type="EMBL" id="BQNB010008651">
    <property type="protein sequence ID" value="GJS52371.1"/>
    <property type="molecule type" value="Genomic_DNA"/>
</dbReference>
<evidence type="ECO:0000313" key="2">
    <source>
        <dbReference type="EMBL" id="GJS52371.1"/>
    </source>
</evidence>
<protein>
    <submittedName>
        <fullName evidence="2">Uncharacterized protein</fullName>
    </submittedName>
</protein>